<dbReference type="Proteomes" id="UP000429607">
    <property type="component" value="Unassembled WGS sequence"/>
</dbReference>
<dbReference type="InterPro" id="IPR009057">
    <property type="entry name" value="Homeodomain-like_sf"/>
</dbReference>
<dbReference type="GO" id="GO:0003676">
    <property type="term" value="F:nucleic acid binding"/>
    <property type="evidence" value="ECO:0007669"/>
    <property type="project" value="InterPro"/>
</dbReference>
<evidence type="ECO:0000313" key="2">
    <source>
        <dbReference type="Proteomes" id="UP000429607"/>
    </source>
</evidence>
<evidence type="ECO:0000313" key="1">
    <source>
        <dbReference type="EMBL" id="KAE9013047.1"/>
    </source>
</evidence>
<name>A0A6A3L4U0_9STRA</name>
<dbReference type="EMBL" id="QXFV01001172">
    <property type="protein sequence ID" value="KAE9013047.1"/>
    <property type="molecule type" value="Genomic_DNA"/>
</dbReference>
<dbReference type="SUPFAM" id="SSF46689">
    <property type="entry name" value="Homeodomain-like"/>
    <property type="match status" value="1"/>
</dbReference>
<protein>
    <recommendedName>
        <fullName evidence="3">Tc1-like transposase DDE domain-containing protein</fullName>
    </recommendedName>
</protein>
<evidence type="ECO:0008006" key="3">
    <source>
        <dbReference type="Google" id="ProtNLM"/>
    </source>
</evidence>
<comment type="caution">
    <text evidence="1">The sequence shown here is derived from an EMBL/GenBank/DDBJ whole genome shotgun (WGS) entry which is preliminary data.</text>
</comment>
<proteinExistence type="predicted"/>
<organism evidence="1 2">
    <name type="scientific">Phytophthora rubi</name>
    <dbReference type="NCBI Taxonomy" id="129364"/>
    <lineage>
        <taxon>Eukaryota</taxon>
        <taxon>Sar</taxon>
        <taxon>Stramenopiles</taxon>
        <taxon>Oomycota</taxon>
        <taxon>Peronosporomycetes</taxon>
        <taxon>Peronosporales</taxon>
        <taxon>Peronosporaceae</taxon>
        <taxon>Phytophthora</taxon>
    </lineage>
</organism>
<gene>
    <name evidence="1" type="ORF">PR001_g15506</name>
</gene>
<dbReference type="InterPro" id="IPR036397">
    <property type="entry name" value="RNaseH_sf"/>
</dbReference>
<dbReference type="AlphaFoldDB" id="A0A6A3L4U0"/>
<accession>A0A6A3L4U0</accession>
<reference evidence="1 2" key="1">
    <citation type="submission" date="2018-09" db="EMBL/GenBank/DDBJ databases">
        <title>Genomic investigation of the strawberry pathogen Phytophthora fragariae indicates pathogenicity is determined by transcriptional variation in three key races.</title>
        <authorList>
            <person name="Adams T.M."/>
            <person name="Armitage A.D."/>
            <person name="Sobczyk M.K."/>
            <person name="Bates H.J."/>
            <person name="Dunwell J.M."/>
            <person name="Nellist C.F."/>
            <person name="Harrison R.J."/>
        </authorList>
    </citation>
    <scope>NUCLEOTIDE SEQUENCE [LARGE SCALE GENOMIC DNA]</scope>
    <source>
        <strain evidence="1 2">SCRP249</strain>
    </source>
</reference>
<dbReference type="Gene3D" id="3.30.420.10">
    <property type="entry name" value="Ribonuclease H-like superfamily/Ribonuclease H"/>
    <property type="match status" value="1"/>
</dbReference>
<sequence length="307" mass="34961">MPSDPAPKKLDDHARELAKQRVLRVFREGADWKLAAIHNDLPYATARRAVVESGMDPKQRGGVRSSCVKMTVELMAKLEEYLDEDCRATLTDMCDRLLSDTGVIVSKSSVHRALQGMLYSTKKLRIEKAAMNNSINKQKRKEFVEKLDGHISRGDMIVYQDETNFNLYMSRSEGTHEGSIAKLENARFIADFQVEDLARQFLTEDGIMNGNRLVLLRLGPYSLMLNPIEGCWNVLKLKMRRFMATKKQELLVRGEYDTYTAHRLAIMKEAVAQAVPAITRRLVWRLERHAAKACTLAERGEDMKLGT</sequence>